<name>A0ABM6XDE2_9MICO</name>
<reference evidence="2 3" key="1">
    <citation type="submission" date="2018-07" db="EMBL/GenBank/DDBJ databases">
        <title>Brachybacterium saurashtrense DSM 23186 genome sequence.</title>
        <authorList>
            <person name="Guo L."/>
        </authorList>
    </citation>
    <scope>NUCLEOTIDE SEQUENCE [LARGE SCALE GENOMIC DNA]</scope>
    <source>
        <strain evidence="2 3">DSM 23186</strain>
    </source>
</reference>
<organism evidence="2 3">
    <name type="scientific">Brachybacterium saurashtrense</name>
    <dbReference type="NCBI Taxonomy" id="556288"/>
    <lineage>
        <taxon>Bacteria</taxon>
        <taxon>Bacillati</taxon>
        <taxon>Actinomycetota</taxon>
        <taxon>Actinomycetes</taxon>
        <taxon>Micrococcales</taxon>
        <taxon>Dermabacteraceae</taxon>
        <taxon>Brachybacterium</taxon>
    </lineage>
</organism>
<protein>
    <submittedName>
        <fullName evidence="2">Uncharacterized protein</fullName>
    </submittedName>
</protein>
<gene>
    <name evidence="2" type="ORF">DWV08_16675</name>
</gene>
<dbReference type="EMBL" id="CP031356">
    <property type="protein sequence ID" value="AXK47085.1"/>
    <property type="molecule type" value="Genomic_DNA"/>
</dbReference>
<evidence type="ECO:0000313" key="3">
    <source>
        <dbReference type="Proteomes" id="UP000254236"/>
    </source>
</evidence>
<feature type="region of interest" description="Disordered" evidence="1">
    <location>
        <begin position="89"/>
        <end position="116"/>
    </location>
</feature>
<dbReference type="Proteomes" id="UP000254236">
    <property type="component" value="Chromosome"/>
</dbReference>
<proteinExistence type="predicted"/>
<evidence type="ECO:0000313" key="2">
    <source>
        <dbReference type="EMBL" id="AXK47085.1"/>
    </source>
</evidence>
<evidence type="ECO:0000256" key="1">
    <source>
        <dbReference type="SAM" id="MobiDB-lite"/>
    </source>
</evidence>
<dbReference type="RefSeq" id="WP_115414828.1">
    <property type="nucleotide sequence ID" value="NZ_CP031356.1"/>
</dbReference>
<sequence length="201" mass="21722">MLAAVQAETGGTTFRAVEEWLAAHSAAPSGALIRQRLCGHEGGSWSETVTTALAVLREPDTFDPAWVQAVTAPRDWDTDPAQEDPLDHVRAANRRARPPDHHRPLRRLGAGERPPTVATLQRRTGDVWTGILAAAGGEPNAAKVKNRSRVEVGQYVTRFLAAHPTATTVEYARWAPQHGAPSLTTVIGRFGTWNGAVEACR</sequence>
<accession>A0ABM6XDE2</accession>
<keyword evidence="3" id="KW-1185">Reference proteome</keyword>